<gene>
    <name evidence="1" type="ORF">EV44_g4208</name>
</gene>
<evidence type="ECO:0000313" key="1">
    <source>
        <dbReference type="EMBL" id="KHJ32328.1"/>
    </source>
</evidence>
<organism evidence="1 2">
    <name type="scientific">Uncinula necator</name>
    <name type="common">Grape powdery mildew</name>
    <dbReference type="NCBI Taxonomy" id="52586"/>
    <lineage>
        <taxon>Eukaryota</taxon>
        <taxon>Fungi</taxon>
        <taxon>Dikarya</taxon>
        <taxon>Ascomycota</taxon>
        <taxon>Pezizomycotina</taxon>
        <taxon>Leotiomycetes</taxon>
        <taxon>Erysiphales</taxon>
        <taxon>Erysiphaceae</taxon>
        <taxon>Erysiphe</taxon>
    </lineage>
</organism>
<keyword evidence="2" id="KW-1185">Reference proteome</keyword>
<dbReference type="OMA" id="HFARHIL"/>
<evidence type="ECO:0000313" key="2">
    <source>
        <dbReference type="Proteomes" id="UP000030854"/>
    </source>
</evidence>
<dbReference type="PANTHER" id="PTHR33481">
    <property type="entry name" value="REVERSE TRANSCRIPTASE"/>
    <property type="match status" value="1"/>
</dbReference>
<reference evidence="1 2" key="1">
    <citation type="journal article" date="2014" name="BMC Genomics">
        <title>Adaptive genomic structural variation in the grape powdery mildew pathogen, Erysiphe necator.</title>
        <authorList>
            <person name="Jones L."/>
            <person name="Riaz S."/>
            <person name="Morales-Cruz A."/>
            <person name="Amrine K.C."/>
            <person name="McGuire B."/>
            <person name="Gubler W.D."/>
            <person name="Walker M.A."/>
            <person name="Cantu D."/>
        </authorList>
    </citation>
    <scope>NUCLEOTIDE SEQUENCE [LARGE SCALE GENOMIC DNA]</scope>
    <source>
        <strain evidence="2">c</strain>
    </source>
</reference>
<dbReference type="HOGENOM" id="CLU_2135378_0_0_1"/>
<dbReference type="AlphaFoldDB" id="A0A0B1P253"/>
<sequence>MLDKVQRAAARVILPVYRTTPSATLYRESGLNPAELTLEHLSRRAIIRTRRLDPFHPLFIKCHRLASRSPVTRFSRIIRTIPPSEQIDPISTPPWEKLSTRHRISVDTLVSRF</sequence>
<dbReference type="STRING" id="52586.A0A0B1P253"/>
<protein>
    <submittedName>
        <fullName evidence="1">Uncharacterized protein</fullName>
    </submittedName>
</protein>
<accession>A0A0B1P253</accession>
<dbReference type="PANTHER" id="PTHR33481:SF1">
    <property type="entry name" value="ENDONUCLEASE_EXONUCLEASE_PHOSPHATASE DOMAIN-CONTAINING PROTEIN-RELATED"/>
    <property type="match status" value="1"/>
</dbReference>
<proteinExistence type="predicted"/>
<dbReference type="Proteomes" id="UP000030854">
    <property type="component" value="Unassembled WGS sequence"/>
</dbReference>
<comment type="caution">
    <text evidence="1">The sequence shown here is derived from an EMBL/GenBank/DDBJ whole genome shotgun (WGS) entry which is preliminary data.</text>
</comment>
<name>A0A0B1P253_UNCNE</name>
<dbReference type="EMBL" id="JNVN01002171">
    <property type="protein sequence ID" value="KHJ32328.1"/>
    <property type="molecule type" value="Genomic_DNA"/>
</dbReference>